<dbReference type="InterPro" id="IPR045357">
    <property type="entry name" value="Aminopeptidase_N-like_N"/>
</dbReference>
<dbReference type="Pfam" id="PF17900">
    <property type="entry name" value="Peptidase_M1_N"/>
    <property type="match status" value="1"/>
</dbReference>
<dbReference type="PRINTS" id="PR00756">
    <property type="entry name" value="ALADIPTASE"/>
</dbReference>
<dbReference type="SUPFAM" id="SSF55486">
    <property type="entry name" value="Metalloproteases ('zincins'), catalytic domain"/>
    <property type="match status" value="1"/>
</dbReference>
<dbReference type="Proteomes" id="UP001548189">
    <property type="component" value="Unassembled WGS sequence"/>
</dbReference>
<keyword evidence="2" id="KW-1185">Reference proteome</keyword>
<dbReference type="SUPFAM" id="SSF63737">
    <property type="entry name" value="Leukotriene A4 hydrolase N-terminal domain"/>
    <property type="match status" value="1"/>
</dbReference>
<dbReference type="PANTHER" id="PTHR11533:SF174">
    <property type="entry name" value="PUROMYCIN-SENSITIVE AMINOPEPTIDASE-RELATED"/>
    <property type="match status" value="1"/>
</dbReference>
<dbReference type="EMBL" id="JBEVCJ010000022">
    <property type="protein sequence ID" value="MET1256484.1"/>
    <property type="molecule type" value="Genomic_DNA"/>
</dbReference>
<proteinExistence type="predicted"/>
<gene>
    <name evidence="1" type="primary">pepN</name>
    <name evidence="1" type="ORF">ABVT43_15190</name>
</gene>
<dbReference type="InterPro" id="IPR012778">
    <property type="entry name" value="Pept_M1_aminopeptidase"/>
</dbReference>
<dbReference type="InterPro" id="IPR024571">
    <property type="entry name" value="ERAP1-like_C_dom"/>
</dbReference>
<protein>
    <submittedName>
        <fullName evidence="1">Aminopeptidase N</fullName>
        <ecNumber evidence="1">3.4.11.2</ecNumber>
    </submittedName>
</protein>
<evidence type="ECO:0000313" key="2">
    <source>
        <dbReference type="Proteomes" id="UP001548189"/>
    </source>
</evidence>
<dbReference type="Gene3D" id="2.60.40.1730">
    <property type="entry name" value="tricorn interacting facor f3 domain"/>
    <property type="match status" value="1"/>
</dbReference>
<name>A0ABV2BX23_9GAMM</name>
<dbReference type="InterPro" id="IPR027268">
    <property type="entry name" value="Peptidase_M4/M1_CTD_sf"/>
</dbReference>
<dbReference type="Gene3D" id="1.10.390.10">
    <property type="entry name" value="Neutral Protease Domain 2"/>
    <property type="match status" value="1"/>
</dbReference>
<keyword evidence="1" id="KW-0645">Protease</keyword>
<sequence>MQIIINFNFAWQKLKNLYRNLQPVAILMFSVLIVGCHAVERTAPLQKAPEIIEREPTASLSNRYAVLRHSQLSNVEYRLSLLLDAENDFFKGTVTIDMDVAANNRAPITIDFDGGEVSAVMVNNKKVEWQYNQWFISLAANLFRNSENNTVVIEYRRPYSTDGYGLHRFQEPESGEIYLYSHFEPYKAHRLFPHFNQPNIRAHYQIDVVAPKHWSVITSVRETKIDSLANFNHWHFPRSENFSSYIFPLHAGPYQVWEDNSTHIPLRLFARKQLAKYIHVDEWFTPTKQLFAFFEKYFAIPYPFKKYDQVVSPDYNIGAMENVAAVTFNERYVSRSEKTRSQKQGLATIIAHEMAHMWFGNLVTMDWWNGLWLKESFATYMSYLAVNEATEYKESWDSFYANIKQWAYSSDQAATTHAIELPVESTDDAYTNFDGITYGKGASVLRQLPFYLGEDVFRQGVRNYLTKYSYQNTTLSDFMNELAKAAQTDLTQWQQQWLYKAGLNTIKADFQCLNGTISQLSLYQFAPAELPTLRSQRVQLALYQTQSNGIKLNQLIPVIYQGEKTRVVEAVGLPCPDAIHPNYDDWGYVKVELDQKTIATLKQHINHFPLDKTRLMLWQSLWDSVKDAKMSVYDFIDFAINNANSQDSISIINNFSEHLIYSAAYLNKLPTNSNKSLTYLKKIETYFWHQLKLAKPASDRQREALWHAIGVTQSESALHNLYDIYQGNIQLDGLTIDQDIRWALVKKFNQFLYKDYQEMFEQETNKDLSDKGMNQAIVAQVIRPEEKNKQYWLDILVNSPEKYKLATAKRIMNNLFPVSQHHLHQKFSQQILQQIPLLDKKVEQAYSRAFAGNLIPELCTSQSIKQLKKAEKNYQQLSPSVKKAIKAAHLNDKNCFKILQKLAG</sequence>
<dbReference type="Pfam" id="PF01433">
    <property type="entry name" value="Peptidase_M1"/>
    <property type="match status" value="1"/>
</dbReference>
<dbReference type="NCBIfam" id="TIGR02412">
    <property type="entry name" value="pepN_strep_liv"/>
    <property type="match status" value="1"/>
</dbReference>
<dbReference type="InterPro" id="IPR042097">
    <property type="entry name" value="Aminopeptidase_N-like_N_sf"/>
</dbReference>
<keyword evidence="1" id="KW-0031">Aminopeptidase</keyword>
<reference evidence="1 2" key="1">
    <citation type="submission" date="2024-06" db="EMBL/GenBank/DDBJ databases">
        <authorList>
            <person name="Li F."/>
        </authorList>
    </citation>
    <scope>NUCLEOTIDE SEQUENCE [LARGE SCALE GENOMIC DNA]</scope>
    <source>
        <strain evidence="1 2">GXAS 311</strain>
    </source>
</reference>
<dbReference type="InterPro" id="IPR001930">
    <property type="entry name" value="Peptidase_M1"/>
</dbReference>
<organism evidence="1 2">
    <name type="scientific">Aliikangiella maris</name>
    <dbReference type="NCBI Taxonomy" id="3162458"/>
    <lineage>
        <taxon>Bacteria</taxon>
        <taxon>Pseudomonadati</taxon>
        <taxon>Pseudomonadota</taxon>
        <taxon>Gammaproteobacteria</taxon>
        <taxon>Oceanospirillales</taxon>
        <taxon>Pleioneaceae</taxon>
        <taxon>Aliikangiella</taxon>
    </lineage>
</organism>
<dbReference type="CDD" id="cd09602">
    <property type="entry name" value="M1_APN"/>
    <property type="match status" value="1"/>
</dbReference>
<comment type="caution">
    <text evidence="1">The sequence shown here is derived from an EMBL/GenBank/DDBJ whole genome shotgun (WGS) entry which is preliminary data.</text>
</comment>
<evidence type="ECO:0000313" key="1">
    <source>
        <dbReference type="EMBL" id="MET1256484.1"/>
    </source>
</evidence>
<dbReference type="GO" id="GO:0016285">
    <property type="term" value="F:alanyl aminopeptidase activity"/>
    <property type="evidence" value="ECO:0007669"/>
    <property type="project" value="UniProtKB-EC"/>
</dbReference>
<keyword evidence="1" id="KW-0378">Hydrolase</keyword>
<dbReference type="InterPro" id="IPR050344">
    <property type="entry name" value="Peptidase_M1_aminopeptidases"/>
</dbReference>
<dbReference type="InterPro" id="IPR014782">
    <property type="entry name" value="Peptidase_M1_dom"/>
</dbReference>
<dbReference type="Pfam" id="PF11838">
    <property type="entry name" value="ERAP1_C"/>
    <property type="match status" value="1"/>
</dbReference>
<dbReference type="EC" id="3.4.11.2" evidence="1"/>
<dbReference type="PANTHER" id="PTHR11533">
    <property type="entry name" value="PROTEASE M1 ZINC METALLOPROTEASE"/>
    <property type="match status" value="1"/>
</dbReference>
<accession>A0ABV2BX23</accession>